<reference evidence="1 3" key="2">
    <citation type="submission" date="2018-03" db="EMBL/GenBank/DDBJ databases">
        <title>Genomic Encyclopedia of Archaeal and Bacterial Type Strains, Phase II (KMG-II): from individual species to whole genera.</title>
        <authorList>
            <person name="Goeker M."/>
        </authorList>
    </citation>
    <scope>NUCLEOTIDE SEQUENCE [LARGE SCALE GENOMIC DNA]</scope>
    <source>
        <strain evidence="1 3">DSM 25227</strain>
    </source>
</reference>
<gene>
    <name evidence="1" type="ORF">BCF38_102448</name>
    <name evidence="2" type="ORF">SAMN05421539_102448</name>
</gene>
<dbReference type="EMBL" id="UETC01000002">
    <property type="protein sequence ID" value="SSA41608.1"/>
    <property type="molecule type" value="Genomic_DNA"/>
</dbReference>
<dbReference type="OrthoDB" id="9792678at2"/>
<name>A0A2Y9AEA2_9RHOB</name>
<dbReference type="Pfam" id="PF11010">
    <property type="entry name" value="DUF2848"/>
    <property type="match status" value="1"/>
</dbReference>
<dbReference type="EMBL" id="QGDJ01000002">
    <property type="protein sequence ID" value="PWJ21198.1"/>
    <property type="molecule type" value="Genomic_DNA"/>
</dbReference>
<reference evidence="2 4" key="1">
    <citation type="submission" date="2016-10" db="EMBL/GenBank/DDBJ databases">
        <authorList>
            <person name="Cai Z."/>
        </authorList>
    </citation>
    <scope>NUCLEOTIDE SEQUENCE [LARGE SCALE GENOMIC DNA]</scope>
    <source>
        <strain evidence="2 4">DSM 25227</strain>
    </source>
</reference>
<accession>A0A2Y9AEA2</accession>
<protein>
    <submittedName>
        <fullName evidence="1">Uncharacterized protein DUF2848</fullName>
    </submittedName>
</protein>
<dbReference type="AlphaFoldDB" id="A0A2Y9AEA2"/>
<dbReference type="Proteomes" id="UP000245839">
    <property type="component" value="Unassembled WGS sequence"/>
</dbReference>
<evidence type="ECO:0000313" key="1">
    <source>
        <dbReference type="EMBL" id="PWJ21198.1"/>
    </source>
</evidence>
<keyword evidence="3" id="KW-1185">Reference proteome</keyword>
<dbReference type="RefSeq" id="WP_109563531.1">
    <property type="nucleotide sequence ID" value="NZ_QGDJ01000002.1"/>
</dbReference>
<organism evidence="2 4">
    <name type="scientific">Jannaschia seohaensis</name>
    <dbReference type="NCBI Taxonomy" id="475081"/>
    <lineage>
        <taxon>Bacteria</taxon>
        <taxon>Pseudomonadati</taxon>
        <taxon>Pseudomonadota</taxon>
        <taxon>Alphaproteobacteria</taxon>
        <taxon>Rhodobacterales</taxon>
        <taxon>Roseobacteraceae</taxon>
        <taxon>Jannaschia</taxon>
    </lineage>
</organism>
<dbReference type="Proteomes" id="UP000251571">
    <property type="component" value="Unassembled WGS sequence"/>
</dbReference>
<evidence type="ECO:0000313" key="4">
    <source>
        <dbReference type="Proteomes" id="UP000251571"/>
    </source>
</evidence>
<sequence length="216" mass="22902">MEFQTEDGPLRVAVDRLVVAGWTGRDPAAVQHHIEELAAIGVAPPSQVPLYYRGAASLLTQAEEIEVLGPETSGEAEPMLLLADGEVWLGLASDHTDRGLEAVSVAASKQICAKPCATTLWRWSEVAAHADRLALRSWIEEDGAWVPYQDGTLGQIRPLEELRAGAGLESGALLCGTVPAIGGVRPASKFRGSLSDPVLGREMTLNYTATALPVVA</sequence>
<evidence type="ECO:0000313" key="3">
    <source>
        <dbReference type="Proteomes" id="UP000245839"/>
    </source>
</evidence>
<dbReference type="InterPro" id="IPR021269">
    <property type="entry name" value="DUF2848"/>
</dbReference>
<proteinExistence type="predicted"/>
<evidence type="ECO:0000313" key="2">
    <source>
        <dbReference type="EMBL" id="SSA41608.1"/>
    </source>
</evidence>